<feature type="transmembrane region" description="Helical" evidence="1">
    <location>
        <begin position="132"/>
        <end position="159"/>
    </location>
</feature>
<dbReference type="Proteomes" id="UP000182544">
    <property type="component" value="Unassembled WGS sequence"/>
</dbReference>
<dbReference type="STRING" id="369401.SAMN05428642_104164"/>
<keyword evidence="3" id="KW-1185">Reference proteome</keyword>
<dbReference type="EMBL" id="FPKV01000004">
    <property type="protein sequence ID" value="SFZ94408.1"/>
    <property type="molecule type" value="Genomic_DNA"/>
</dbReference>
<feature type="transmembrane region" description="Helical" evidence="1">
    <location>
        <begin position="108"/>
        <end position="126"/>
    </location>
</feature>
<accession>A0A1K2IQD0</accession>
<gene>
    <name evidence="2" type="ORF">SAMN05428642_104164</name>
</gene>
<keyword evidence="1" id="KW-0812">Transmembrane</keyword>
<reference evidence="2 3" key="1">
    <citation type="submission" date="2016-10" db="EMBL/GenBank/DDBJ databases">
        <authorList>
            <person name="de Groot N.N."/>
        </authorList>
    </citation>
    <scope>NUCLEOTIDE SEQUENCE [LARGE SCALE GENOMIC DNA]</scope>
    <source>
        <strain evidence="2 3">DSM 18180</strain>
    </source>
</reference>
<evidence type="ECO:0000313" key="2">
    <source>
        <dbReference type="EMBL" id="SFZ94408.1"/>
    </source>
</evidence>
<evidence type="ECO:0000256" key="1">
    <source>
        <dbReference type="SAM" id="Phobius"/>
    </source>
</evidence>
<feature type="transmembrane region" description="Helical" evidence="1">
    <location>
        <begin position="77"/>
        <end position="96"/>
    </location>
</feature>
<organism evidence="2 3">
    <name type="scientific">Flaviramulus basaltis</name>
    <dbReference type="NCBI Taxonomy" id="369401"/>
    <lineage>
        <taxon>Bacteria</taxon>
        <taxon>Pseudomonadati</taxon>
        <taxon>Bacteroidota</taxon>
        <taxon>Flavobacteriia</taxon>
        <taxon>Flavobacteriales</taxon>
        <taxon>Flavobacteriaceae</taxon>
        <taxon>Flaviramulus</taxon>
    </lineage>
</organism>
<protein>
    <submittedName>
        <fullName evidence="2">Uncharacterized protein</fullName>
    </submittedName>
</protein>
<dbReference type="AlphaFoldDB" id="A0A1K2IQD0"/>
<feature type="transmembrane region" description="Helical" evidence="1">
    <location>
        <begin position="6"/>
        <end position="26"/>
    </location>
</feature>
<proteinExistence type="predicted"/>
<keyword evidence="1" id="KW-0472">Membrane</keyword>
<sequence length="243" mass="29531">MKDLFYQLYTPVVYFLEAFAALTGILTYKKYKNTVVKYFVYFLIYTFIQDSISQIYTRIYLNYYVKGMGMTWLGSNYWWYTLFWNIGSSLFYLYYFSLILKIKSHKNILKITAILLIIYAFTIIVFNFKYFIWHSFVSIDILNMLIIFLCVSFYFVKVLSSNKILEFYKSFNFYISTVILMWWLVTTPLIFYNHFYYYGIDENFKLIQYTVLFVANVFMYLSFILLLILYKSNKKLVINDINL</sequence>
<keyword evidence="1" id="KW-1133">Transmembrane helix</keyword>
<evidence type="ECO:0000313" key="3">
    <source>
        <dbReference type="Proteomes" id="UP000182544"/>
    </source>
</evidence>
<name>A0A1K2IQD0_9FLAO</name>
<feature type="transmembrane region" description="Helical" evidence="1">
    <location>
        <begin position="171"/>
        <end position="194"/>
    </location>
</feature>
<feature type="transmembrane region" description="Helical" evidence="1">
    <location>
        <begin position="206"/>
        <end position="230"/>
    </location>
</feature>
<feature type="transmembrane region" description="Helical" evidence="1">
    <location>
        <begin position="38"/>
        <end position="57"/>
    </location>
</feature>